<feature type="compositionally biased region" description="Polar residues" evidence="1">
    <location>
        <begin position="671"/>
        <end position="701"/>
    </location>
</feature>
<evidence type="ECO:0008006" key="4">
    <source>
        <dbReference type="Google" id="ProtNLM"/>
    </source>
</evidence>
<feature type="compositionally biased region" description="Acidic residues" evidence="1">
    <location>
        <begin position="899"/>
        <end position="913"/>
    </location>
</feature>
<feature type="region of interest" description="Disordered" evidence="1">
    <location>
        <begin position="893"/>
        <end position="962"/>
    </location>
</feature>
<evidence type="ECO:0000256" key="1">
    <source>
        <dbReference type="SAM" id="MobiDB-lite"/>
    </source>
</evidence>
<evidence type="ECO:0000313" key="3">
    <source>
        <dbReference type="Proteomes" id="UP000053398"/>
    </source>
</evidence>
<dbReference type="RefSeq" id="WP_059266872.1">
    <property type="nucleotide sequence ID" value="NZ_KQ948376.1"/>
</dbReference>
<evidence type="ECO:0000313" key="2">
    <source>
        <dbReference type="EMBL" id="KUN16046.1"/>
    </source>
</evidence>
<feature type="region of interest" description="Disordered" evidence="1">
    <location>
        <begin position="765"/>
        <end position="802"/>
    </location>
</feature>
<dbReference type="AlphaFoldDB" id="A0A117Q9G2"/>
<feature type="region of interest" description="Disordered" evidence="1">
    <location>
        <begin position="855"/>
        <end position="878"/>
    </location>
</feature>
<gene>
    <name evidence="2" type="ORF">AQJ11_41395</name>
</gene>
<sequence>MAAQSWEEIVHLLTGWSTVARADVTKVTGDSGIPWINYSFKAGGKTFDSEDDFLAWIVPKDGNKGWHFEFFTSGGGKAARKCRADITYLDDPSFHGFWGRSDASLSSLLTNYSSLKGEVSVRGDGAPPVDGVQLKTFAELAWSFDAAGDFFKQQTEVLAEWKRQLGSEKASWKGNAAGAFWLLVDDLHKKYENYTSQLQPPGFSPQHRSPSTGYVSKTLHGDDLIGAEQSLYKAYTDLYKIYSDFFWQRGEPITTSLPDGSKTEQNIPADPQDVLNQVFSEMRNWIFDHNSRQILEEVDTQNNTIIGATFTSNFSEDTAFGGLTSTSTWHAVVQEAMNRWTTNIETNLDAPARQVLETLQKDWSRVLDSSWNPAYSFSDTGSSLTSDVQQENGDKSNSSLNDNLKKLGDGINHLGDGVNNGFKGLGDGLGNSFHGLGDGLNNSFQSLGNGLSNVGNGLGNSLANLTGDDAASHGPNNGPGHQITTKTPDFTGNGGFGGGVPDITTMPANGGGPTNFGSGLPIRNIDGSTTTRTPTGVTTTYPGGNSVTRSADGSITSTFPDGTRRTVSPGGDVTTVDPQGHTTTSHLGVGESLSNPDGTSITRNADGSLTQTAPDGTKTTTFHNGASEIVKPDGETQLTSPDGTVSHVNSDGSLTTDNPDGSKVTVHPNGDVTSVDAQGHTTTSHLDAGKSITTGDGSTISVDGKGDIITRNPDGSTTTLHPNGKITTTEATGYRTSPHSGGGNVHIPSVDIPTYSGGGVTTHTPAGTTITRHPDGVTEYKHTDGSGLVTTSDGRYQTTPSPQSAAATEANKALTAGVGAGAGAGVGAGAMTGGANTDSQSAMGLLSPMMMMAGMNRMGGQQGGQGGGDRERNLYDGNDMDGAVIQHGMSPFAGRATAEEPEEWEEEETDSDELLGPRRPSTESGYGPAGGSRQATDSAAWKGKGKDVWGTEEGGLPASIGY</sequence>
<dbReference type="PANTHER" id="PTHR10331">
    <property type="entry name" value="T COMPLEX PROTEIN 10"/>
    <property type="match status" value="1"/>
</dbReference>
<dbReference type="EMBL" id="LMWP01000064">
    <property type="protein sequence ID" value="KUN16046.1"/>
    <property type="molecule type" value="Genomic_DNA"/>
</dbReference>
<feature type="compositionally biased region" description="Polar residues" evidence="1">
    <location>
        <begin position="545"/>
        <end position="560"/>
    </location>
</feature>
<name>A0A117Q9G2_STRCK</name>
<keyword evidence="3" id="KW-1185">Reference proteome</keyword>
<organism evidence="2 3">
    <name type="scientific">Streptomyces corchorusii</name>
    <name type="common">Streptomyces chibaensis</name>
    <dbReference type="NCBI Taxonomy" id="1903"/>
    <lineage>
        <taxon>Bacteria</taxon>
        <taxon>Bacillati</taxon>
        <taxon>Actinomycetota</taxon>
        <taxon>Actinomycetes</taxon>
        <taxon>Kitasatosporales</taxon>
        <taxon>Streptomycetaceae</taxon>
        <taxon>Streptomyces</taxon>
    </lineage>
</organism>
<dbReference type="InterPro" id="IPR047002">
    <property type="entry name" value="Tcp10_C_sf"/>
</dbReference>
<feature type="compositionally biased region" description="Basic and acidic residues" evidence="1">
    <location>
        <begin position="772"/>
        <end position="784"/>
    </location>
</feature>
<protein>
    <recommendedName>
        <fullName evidence="4">Centromere protein J C-terminal domain-containing protein</fullName>
    </recommendedName>
</protein>
<dbReference type="Proteomes" id="UP000053398">
    <property type="component" value="Unassembled WGS sequence"/>
</dbReference>
<feature type="compositionally biased region" description="Polar residues" evidence="1">
    <location>
        <begin position="576"/>
        <end position="624"/>
    </location>
</feature>
<dbReference type="Gene3D" id="2.60.450.20">
    <property type="match status" value="3"/>
</dbReference>
<accession>A0A117Q9G2</accession>
<dbReference type="InterPro" id="IPR026581">
    <property type="entry name" value="TCP10L/CENPJ"/>
</dbReference>
<feature type="compositionally biased region" description="Polar residues" evidence="1">
    <location>
        <begin position="636"/>
        <end position="659"/>
    </location>
</feature>
<comment type="caution">
    <text evidence="2">The sequence shown here is derived from an EMBL/GenBank/DDBJ whole genome shotgun (WGS) entry which is preliminary data.</text>
</comment>
<feature type="region of interest" description="Disordered" evidence="1">
    <location>
        <begin position="527"/>
        <end position="706"/>
    </location>
</feature>
<feature type="region of interest" description="Disordered" evidence="1">
    <location>
        <begin position="380"/>
        <end position="401"/>
    </location>
</feature>
<dbReference type="NCBIfam" id="NF038047">
    <property type="entry name" value="not_Tcp10"/>
    <property type="match status" value="1"/>
</dbReference>
<feature type="compositionally biased region" description="Low complexity" evidence="1">
    <location>
        <begin position="527"/>
        <end position="544"/>
    </location>
</feature>
<dbReference type="PANTHER" id="PTHR10331:SF6">
    <property type="entry name" value="SPINDLE ASSEMBLY ABNORMAL 4"/>
    <property type="match status" value="1"/>
</dbReference>
<reference evidence="2 3" key="1">
    <citation type="submission" date="2015-10" db="EMBL/GenBank/DDBJ databases">
        <title>Draft genome sequence of Streptomyces corchorusii DSM 40340, type strain for the species Streptomyces corchorusii.</title>
        <authorList>
            <person name="Ruckert C."/>
            <person name="Winkler A."/>
            <person name="Kalinowski J."/>
            <person name="Kampfer P."/>
            <person name="Glaeser S."/>
        </authorList>
    </citation>
    <scope>NUCLEOTIDE SEQUENCE [LARGE SCALE GENOMIC DNA]</scope>
    <source>
        <strain evidence="2 3">DSM 40340</strain>
    </source>
</reference>
<feature type="compositionally biased region" description="Polar residues" evidence="1">
    <location>
        <begin position="788"/>
        <end position="802"/>
    </location>
</feature>
<proteinExistence type="predicted"/>